<sequence length="52" mass="6050">MHCDYYGAKSLYEGSPHPRQSVARVMQAYTRRRWEATEVAWPPTETSHPSAR</sequence>
<keyword evidence="2" id="KW-1185">Reference proteome</keyword>
<dbReference type="EMBL" id="KN817546">
    <property type="protein sequence ID" value="KJA23032.1"/>
    <property type="molecule type" value="Genomic_DNA"/>
</dbReference>
<name>A0A0D2L7D6_HYPSF</name>
<accession>A0A0D2L7D6</accession>
<protein>
    <submittedName>
        <fullName evidence="1">Uncharacterized protein</fullName>
    </submittedName>
</protein>
<dbReference type="AlphaFoldDB" id="A0A0D2L7D6"/>
<reference evidence="2" key="1">
    <citation type="submission" date="2014-04" db="EMBL/GenBank/DDBJ databases">
        <title>Evolutionary Origins and Diversification of the Mycorrhizal Mutualists.</title>
        <authorList>
            <consortium name="DOE Joint Genome Institute"/>
            <consortium name="Mycorrhizal Genomics Consortium"/>
            <person name="Kohler A."/>
            <person name="Kuo A."/>
            <person name="Nagy L.G."/>
            <person name="Floudas D."/>
            <person name="Copeland A."/>
            <person name="Barry K.W."/>
            <person name="Cichocki N."/>
            <person name="Veneault-Fourrey C."/>
            <person name="LaButti K."/>
            <person name="Lindquist E.A."/>
            <person name="Lipzen A."/>
            <person name="Lundell T."/>
            <person name="Morin E."/>
            <person name="Murat C."/>
            <person name="Riley R."/>
            <person name="Ohm R."/>
            <person name="Sun H."/>
            <person name="Tunlid A."/>
            <person name="Henrissat B."/>
            <person name="Grigoriev I.V."/>
            <person name="Hibbett D.S."/>
            <person name="Martin F."/>
        </authorList>
    </citation>
    <scope>NUCLEOTIDE SEQUENCE [LARGE SCALE GENOMIC DNA]</scope>
    <source>
        <strain evidence="2">FD-334 SS-4</strain>
    </source>
</reference>
<gene>
    <name evidence="1" type="ORF">HYPSUDRAFT_40524</name>
</gene>
<proteinExistence type="predicted"/>
<organism evidence="1 2">
    <name type="scientific">Hypholoma sublateritium (strain FD-334 SS-4)</name>
    <dbReference type="NCBI Taxonomy" id="945553"/>
    <lineage>
        <taxon>Eukaryota</taxon>
        <taxon>Fungi</taxon>
        <taxon>Dikarya</taxon>
        <taxon>Basidiomycota</taxon>
        <taxon>Agaricomycotina</taxon>
        <taxon>Agaricomycetes</taxon>
        <taxon>Agaricomycetidae</taxon>
        <taxon>Agaricales</taxon>
        <taxon>Agaricineae</taxon>
        <taxon>Strophariaceae</taxon>
        <taxon>Hypholoma</taxon>
    </lineage>
</organism>
<dbReference type="Proteomes" id="UP000054270">
    <property type="component" value="Unassembled WGS sequence"/>
</dbReference>
<evidence type="ECO:0000313" key="2">
    <source>
        <dbReference type="Proteomes" id="UP000054270"/>
    </source>
</evidence>
<evidence type="ECO:0000313" key="1">
    <source>
        <dbReference type="EMBL" id="KJA23032.1"/>
    </source>
</evidence>